<dbReference type="InterPro" id="IPR002477">
    <property type="entry name" value="Peptidoglycan-bd-like"/>
</dbReference>
<feature type="compositionally biased region" description="Low complexity" evidence="1">
    <location>
        <begin position="153"/>
        <end position="191"/>
    </location>
</feature>
<evidence type="ECO:0000256" key="1">
    <source>
        <dbReference type="SAM" id="MobiDB-lite"/>
    </source>
</evidence>
<dbReference type="InterPro" id="IPR036365">
    <property type="entry name" value="PGBD-like_sf"/>
</dbReference>
<reference evidence="4 5" key="1">
    <citation type="submission" date="2018-11" db="EMBL/GenBank/DDBJ databases">
        <title>Deinococcus shelandsis sp. nov., isolated from South Shetland Islands soil of Antarctica.</title>
        <authorList>
            <person name="Tian J."/>
        </authorList>
    </citation>
    <scope>NUCLEOTIDE SEQUENCE [LARGE SCALE GENOMIC DNA]</scope>
    <source>
        <strain evidence="4 5">S14-83T</strain>
    </source>
</reference>
<keyword evidence="2" id="KW-0732">Signal</keyword>
<proteinExistence type="predicted"/>
<evidence type="ECO:0000313" key="4">
    <source>
        <dbReference type="EMBL" id="AZI43978.1"/>
    </source>
</evidence>
<gene>
    <name evidence="4" type="ORF">EHF33_13315</name>
</gene>
<dbReference type="OrthoDB" id="1859318at2"/>
<accession>A0A3G8YFB8</accession>
<dbReference type="AlphaFoldDB" id="A0A3G8YFB8"/>
<dbReference type="KEGG" id="dph:EHF33_13315"/>
<organism evidence="4 5">
    <name type="scientific">Deinococcus psychrotolerans</name>
    <dbReference type="NCBI Taxonomy" id="2489213"/>
    <lineage>
        <taxon>Bacteria</taxon>
        <taxon>Thermotogati</taxon>
        <taxon>Deinococcota</taxon>
        <taxon>Deinococci</taxon>
        <taxon>Deinococcales</taxon>
        <taxon>Deinococcaceae</taxon>
        <taxon>Deinococcus</taxon>
    </lineage>
</organism>
<feature type="region of interest" description="Disordered" evidence="1">
    <location>
        <begin position="153"/>
        <end position="223"/>
    </location>
</feature>
<feature type="chain" id="PRO_5017979965" evidence="2">
    <location>
        <begin position="18"/>
        <end position="306"/>
    </location>
</feature>
<dbReference type="Proteomes" id="UP000276417">
    <property type="component" value="Chromosome 1"/>
</dbReference>
<protein>
    <submittedName>
        <fullName evidence="4">Peptidoglycan-binding protein</fullName>
    </submittedName>
</protein>
<keyword evidence="5" id="KW-1185">Reference proteome</keyword>
<dbReference type="Gene3D" id="1.10.101.10">
    <property type="entry name" value="PGBD-like superfamily/PGBD"/>
    <property type="match status" value="1"/>
</dbReference>
<dbReference type="SUPFAM" id="SSF47090">
    <property type="entry name" value="PGBD-like"/>
    <property type="match status" value="1"/>
</dbReference>
<feature type="domain" description="Peptidoglycan binding-like" evidence="3">
    <location>
        <begin position="235"/>
        <end position="293"/>
    </location>
</feature>
<feature type="signal peptide" evidence="2">
    <location>
        <begin position="1"/>
        <end position="17"/>
    </location>
</feature>
<dbReference type="Pfam" id="PF01471">
    <property type="entry name" value="PG_binding_1"/>
    <property type="match status" value="1"/>
</dbReference>
<evidence type="ECO:0000256" key="2">
    <source>
        <dbReference type="SAM" id="SignalP"/>
    </source>
</evidence>
<dbReference type="InterPro" id="IPR036366">
    <property type="entry name" value="PGBDSf"/>
</dbReference>
<dbReference type="EMBL" id="CP034183">
    <property type="protein sequence ID" value="AZI43978.1"/>
    <property type="molecule type" value="Genomic_DNA"/>
</dbReference>
<name>A0A3G8YFB8_9DEIO</name>
<sequence length="306" mass="31201">MLVLSLLLAGARPAALASNVTPTATTSAPTASDPLAVGTVPTPSDINAAALRVAQAFDGVLRNCPAAYGTIGTPDKRCVGVQGDVETVRSSISSALGSDLYGVWRSRDDQRTVFNWVKMPSGTVYLRVASDESNKDRSLIYLDAPTVAASAVTTPTPAAKPATTITKPAPTTTPASTPATPPATATPAPKTGTFQAASPNAAGTTAKKTPPQTASKSPVTVPFSRSLQLKTPRLSGPDVLAAQNRLIALTLGGKGGVGDGWYGPNTSKAVSDFQTANALKASGVLDKATWDALFSPDAKKFKAAGK</sequence>
<feature type="compositionally biased region" description="Polar residues" evidence="1">
    <location>
        <begin position="192"/>
        <end position="223"/>
    </location>
</feature>
<evidence type="ECO:0000313" key="5">
    <source>
        <dbReference type="Proteomes" id="UP000276417"/>
    </source>
</evidence>
<evidence type="ECO:0000259" key="3">
    <source>
        <dbReference type="Pfam" id="PF01471"/>
    </source>
</evidence>